<protein>
    <submittedName>
        <fullName evidence="1">Uncharacterized protein</fullName>
    </submittedName>
</protein>
<sequence length="63" mass="6851">MLADEADLVLRPWLAALERGAPFLTWAHCADVEDHRQIPGLDVHGYDAVVSPDGQLREGTPGT</sequence>
<organism evidence="1 2">
    <name type="scientific">Nonomuraea cypriaca</name>
    <dbReference type="NCBI Taxonomy" id="1187855"/>
    <lineage>
        <taxon>Bacteria</taxon>
        <taxon>Bacillati</taxon>
        <taxon>Actinomycetota</taxon>
        <taxon>Actinomycetes</taxon>
        <taxon>Streptosporangiales</taxon>
        <taxon>Streptosporangiaceae</taxon>
        <taxon>Nonomuraea</taxon>
    </lineage>
</organism>
<accession>A0A931AAP5</accession>
<dbReference type="RefSeq" id="WP_195895623.1">
    <property type="nucleotide sequence ID" value="NZ_JADOGI010000030.1"/>
</dbReference>
<gene>
    <name evidence="1" type="ORF">ITP53_12845</name>
</gene>
<evidence type="ECO:0000313" key="2">
    <source>
        <dbReference type="Proteomes" id="UP000605361"/>
    </source>
</evidence>
<keyword evidence="2" id="KW-1185">Reference proteome</keyword>
<comment type="caution">
    <text evidence="1">The sequence shown here is derived from an EMBL/GenBank/DDBJ whole genome shotgun (WGS) entry which is preliminary data.</text>
</comment>
<dbReference type="Proteomes" id="UP000605361">
    <property type="component" value="Unassembled WGS sequence"/>
</dbReference>
<evidence type="ECO:0000313" key="1">
    <source>
        <dbReference type="EMBL" id="MBF8186614.1"/>
    </source>
</evidence>
<dbReference type="AlphaFoldDB" id="A0A931AAP5"/>
<proteinExistence type="predicted"/>
<name>A0A931AAP5_9ACTN</name>
<dbReference type="EMBL" id="JADOGI010000030">
    <property type="protein sequence ID" value="MBF8186614.1"/>
    <property type="molecule type" value="Genomic_DNA"/>
</dbReference>
<reference evidence="1" key="1">
    <citation type="submission" date="2020-11" db="EMBL/GenBank/DDBJ databases">
        <title>Whole-genome analyses of Nonomuraea sp. K274.</title>
        <authorList>
            <person name="Veyisoglu A."/>
        </authorList>
    </citation>
    <scope>NUCLEOTIDE SEQUENCE</scope>
    <source>
        <strain evidence="1">K274</strain>
    </source>
</reference>